<name>A0A246GAF6_9FLAO</name>
<evidence type="ECO:0000313" key="4">
    <source>
        <dbReference type="EMBL" id="OWP76955.1"/>
    </source>
</evidence>
<accession>A0A246GAF6</accession>
<dbReference type="AlphaFoldDB" id="A0A246GAF6"/>
<keyword evidence="3" id="KW-0998">Cell outer membrane</keyword>
<organism evidence="4 5">
    <name type="scientific">Flavobacterium columnare</name>
    <dbReference type="NCBI Taxonomy" id="996"/>
    <lineage>
        <taxon>Bacteria</taxon>
        <taxon>Pseudomonadati</taxon>
        <taxon>Bacteroidota</taxon>
        <taxon>Flavobacteriia</taxon>
        <taxon>Flavobacteriales</taxon>
        <taxon>Flavobacteriaceae</taxon>
        <taxon>Flavobacterium</taxon>
    </lineage>
</organism>
<evidence type="ECO:0000256" key="2">
    <source>
        <dbReference type="ARBA" id="ARBA00022729"/>
    </source>
</evidence>
<comment type="caution">
    <text evidence="4">The sequence shown here is derived from an EMBL/GenBank/DDBJ whole genome shotgun (WGS) entry which is preliminary data.</text>
</comment>
<reference evidence="4 5" key="1">
    <citation type="journal article" date="2017" name="Infect. Genet. Evol.">
        <title>Comparative genome analysis of fish pathogen Flavobacterium columnare reveals extensive sequence diversity within the species.</title>
        <authorList>
            <person name="Kayansamruaj P."/>
            <person name="Dong H.T."/>
            <person name="Hirono I."/>
            <person name="Kondo H."/>
            <person name="Senapin S."/>
            <person name="Rodkhum C."/>
        </authorList>
    </citation>
    <scope>NUCLEOTIDE SEQUENCE [LARGE SCALE GENOMIC DNA]</scope>
    <source>
        <strain evidence="4 5">1214</strain>
    </source>
</reference>
<dbReference type="InterPro" id="IPR039910">
    <property type="entry name" value="D15-like"/>
</dbReference>
<gene>
    <name evidence="4" type="ORF">BWK62_08375</name>
</gene>
<keyword evidence="1" id="KW-0812">Transmembrane</keyword>
<dbReference type="Proteomes" id="UP000198034">
    <property type="component" value="Unassembled WGS sequence"/>
</dbReference>
<keyword evidence="3" id="KW-0472">Membrane</keyword>
<dbReference type="OrthoDB" id="9814535at2"/>
<dbReference type="PANTHER" id="PTHR12815:SF47">
    <property type="entry name" value="TRANSLOCATION AND ASSEMBLY MODULE SUBUNIT TAMA"/>
    <property type="match status" value="1"/>
</dbReference>
<proteinExistence type="predicted"/>
<evidence type="ECO:0000256" key="3">
    <source>
        <dbReference type="ARBA" id="ARBA00023237"/>
    </source>
</evidence>
<dbReference type="PANTHER" id="PTHR12815">
    <property type="entry name" value="SORTING AND ASSEMBLY MACHINERY SAMM50 PROTEIN FAMILY MEMBER"/>
    <property type="match status" value="1"/>
</dbReference>
<evidence type="ECO:0000313" key="5">
    <source>
        <dbReference type="Proteomes" id="UP000198034"/>
    </source>
</evidence>
<protein>
    <submittedName>
        <fullName evidence="4">Uncharacterized protein</fullName>
    </submittedName>
</protein>
<dbReference type="Gene3D" id="2.40.160.50">
    <property type="entry name" value="membrane protein fhac: a member of the omp85/tpsb transporter family"/>
    <property type="match status" value="1"/>
</dbReference>
<dbReference type="EMBL" id="MTCY01000021">
    <property type="protein sequence ID" value="OWP76955.1"/>
    <property type="molecule type" value="Genomic_DNA"/>
</dbReference>
<sequence length="855" mass="98108">MNKILTKISIIILLAALYTACSTVKKVPTNRYLLIKNSLDVDGVKFKTNEDGIIEQINQQPNTSILGFNLRLQLYNLAKEHTDSLFKKNILDNPKKYKRLSKWLSEKQVHRLGKSFLYSGLHNFLKKTGEPPVLVDSLKTIRNAKNIEAWYQNQGYLHAKSSYKINYLANKKANIEYFVKKGKPYILDTIHTNITNRSIDSLYKKAVTKSYIKQGKQYKESDFSNEINRLTQYFKNNGIYNFQQQNIEFEIDTATYKIPVIIKINDRKIKKGDSTIIKPYEIKKIGKININIINKSKKGTFVVIPKDSANYKNYNLYSNEKIRHRPKAITDAIFIQKDSLFSDFNRTQTLRSISNLRVFNFPNINFIENPKDKTLTTEITLIPKDRFSFRASADFTHSNIQDVGITGNTSVLINNIFRGAEILEIGIKGNLGSSKDFANPKKLFFNIQEYGADLKLSFPRIFFPLNTKNIIPKYMFPSTLIRAGFSKQLNIGLDKESITGAINYNWSPSQKTSFKLDLANLQYIKNININNYFNVYTSSYDQLNALAKLYNKKSELLDSQNNLSIEEGGADLFMRYAMDGYYPELNKNPDHFLIIQSISERKKRLTENNLILSSNISYNKTSQTDISDKDFYSIKTKFESAGNIMSFIADISKRPKSPNGNRNVLGLEYSQYLKGELEYIKHWDLRNEISVAFRAFGGLAVPYGNSNSIPFTRSYFAGGANDNRAWQSYSLGPGNSNTINDFNEANMKLAFNTEIRFNILGQHNAALFADCGNIWNANIGKAYEIDEKKVFKNLHSLEGLALGTGIGYRYDFSFFVLRLDWGFKTYSPSLDQGSRWFTEFNINKSQFNIGINYPF</sequence>
<keyword evidence="2" id="KW-0732">Signal</keyword>
<evidence type="ECO:0000256" key="1">
    <source>
        <dbReference type="ARBA" id="ARBA00022692"/>
    </source>
</evidence>